<keyword evidence="5 10" id="KW-0762">Sugar transport</keyword>
<keyword evidence="9 10" id="KW-0472">Membrane</keyword>
<keyword evidence="7" id="KW-0677">Repeat</keyword>
<keyword evidence="8 10" id="KW-1133">Transmembrane helix</keyword>
<evidence type="ECO:0000256" key="9">
    <source>
        <dbReference type="ARBA" id="ARBA00023136"/>
    </source>
</evidence>
<evidence type="ECO:0000256" key="3">
    <source>
        <dbReference type="ARBA" id="ARBA00022448"/>
    </source>
</evidence>
<evidence type="ECO:0000313" key="12">
    <source>
        <dbReference type="Proteomes" id="UP001159405"/>
    </source>
</evidence>
<accession>A0ABN8P2P9</accession>
<feature type="transmembrane region" description="Helical" evidence="10">
    <location>
        <begin position="114"/>
        <end position="133"/>
    </location>
</feature>
<feature type="transmembrane region" description="Helical" evidence="10">
    <location>
        <begin position="59"/>
        <end position="80"/>
    </location>
</feature>
<sequence>MVEASFDLEKNYTLKPLEQSNMSMVVFLSWAATIATVGFFFSGILTCKKIVVNASTENVPLLPFVTTFFNCLMWTSYGILKDPALILVNVIGMLTQVAYMVCFFLYCKNKGKELGSIIYAAIAAACLYIYLMHLVTEEATRVSHLGLLCAIVTIIMQASPLADVAKVIRTRSTESMPFPFSFMMVVVSFLWLCYGTVVNDRNIQVPNASGVLLGLIQLSLFCVYPSKPSTMSKM</sequence>
<organism evidence="11 12">
    <name type="scientific">Porites lobata</name>
    <dbReference type="NCBI Taxonomy" id="104759"/>
    <lineage>
        <taxon>Eukaryota</taxon>
        <taxon>Metazoa</taxon>
        <taxon>Cnidaria</taxon>
        <taxon>Anthozoa</taxon>
        <taxon>Hexacorallia</taxon>
        <taxon>Scleractinia</taxon>
        <taxon>Fungiina</taxon>
        <taxon>Poritidae</taxon>
        <taxon>Porites</taxon>
    </lineage>
</organism>
<feature type="transmembrane region" description="Helical" evidence="10">
    <location>
        <begin position="177"/>
        <end position="197"/>
    </location>
</feature>
<evidence type="ECO:0000313" key="11">
    <source>
        <dbReference type="EMBL" id="CAH3131637.1"/>
    </source>
</evidence>
<keyword evidence="6 10" id="KW-0812">Transmembrane</keyword>
<evidence type="ECO:0000256" key="1">
    <source>
        <dbReference type="ARBA" id="ARBA00004651"/>
    </source>
</evidence>
<evidence type="ECO:0000256" key="5">
    <source>
        <dbReference type="ARBA" id="ARBA00022597"/>
    </source>
</evidence>
<evidence type="ECO:0000256" key="10">
    <source>
        <dbReference type="RuleBase" id="RU910715"/>
    </source>
</evidence>
<dbReference type="InterPro" id="IPR047664">
    <property type="entry name" value="SWEET"/>
</dbReference>
<keyword evidence="3 10" id="KW-0813">Transport</keyword>
<evidence type="ECO:0000256" key="4">
    <source>
        <dbReference type="ARBA" id="ARBA00022475"/>
    </source>
</evidence>
<dbReference type="PANTHER" id="PTHR10791">
    <property type="entry name" value="RAG1-ACTIVATING PROTEIN 1"/>
    <property type="match status" value="1"/>
</dbReference>
<dbReference type="EMBL" id="CALNXK010000050">
    <property type="protein sequence ID" value="CAH3131637.1"/>
    <property type="molecule type" value="Genomic_DNA"/>
</dbReference>
<feature type="transmembrane region" description="Helical" evidence="10">
    <location>
        <begin position="86"/>
        <end position="107"/>
    </location>
</feature>
<evidence type="ECO:0000256" key="7">
    <source>
        <dbReference type="ARBA" id="ARBA00022737"/>
    </source>
</evidence>
<comment type="subcellular location">
    <subcellularLocation>
        <location evidence="1 10">Cell membrane</location>
        <topology evidence="1 10">Multi-pass membrane protein</topology>
    </subcellularLocation>
</comment>
<dbReference type="InterPro" id="IPR004316">
    <property type="entry name" value="SWEET_rpt"/>
</dbReference>
<proteinExistence type="inferred from homology"/>
<comment type="function">
    <text evidence="10">Mediates sugar transport across membranes.</text>
</comment>
<name>A0ABN8P2P9_9CNID</name>
<gene>
    <name evidence="11" type="ORF">PLOB_00036199</name>
</gene>
<keyword evidence="4" id="KW-1003">Cell membrane</keyword>
<evidence type="ECO:0000256" key="8">
    <source>
        <dbReference type="ARBA" id="ARBA00022989"/>
    </source>
</evidence>
<dbReference type="Proteomes" id="UP001159405">
    <property type="component" value="Unassembled WGS sequence"/>
</dbReference>
<reference evidence="11 12" key="1">
    <citation type="submission" date="2022-05" db="EMBL/GenBank/DDBJ databases">
        <authorList>
            <consortium name="Genoscope - CEA"/>
            <person name="William W."/>
        </authorList>
    </citation>
    <scope>NUCLEOTIDE SEQUENCE [LARGE SCALE GENOMIC DNA]</scope>
</reference>
<keyword evidence="12" id="KW-1185">Reference proteome</keyword>
<evidence type="ECO:0000256" key="2">
    <source>
        <dbReference type="ARBA" id="ARBA00007809"/>
    </source>
</evidence>
<dbReference type="Gene3D" id="1.20.1280.290">
    <property type="match status" value="2"/>
</dbReference>
<evidence type="ECO:0000256" key="6">
    <source>
        <dbReference type="ARBA" id="ARBA00022692"/>
    </source>
</evidence>
<comment type="similarity">
    <text evidence="2 10">Belongs to the SWEET sugar transporter family.</text>
</comment>
<feature type="transmembrane region" description="Helical" evidence="10">
    <location>
        <begin position="24"/>
        <end position="47"/>
    </location>
</feature>
<protein>
    <recommendedName>
        <fullName evidence="10">Sugar transporter SWEET</fullName>
    </recommendedName>
</protein>
<dbReference type="PANTHER" id="PTHR10791:SF30">
    <property type="entry name" value="SUGAR TRANSPORTER SWEET1"/>
    <property type="match status" value="1"/>
</dbReference>
<comment type="caution">
    <text evidence="11">The sequence shown here is derived from an EMBL/GenBank/DDBJ whole genome shotgun (WGS) entry which is preliminary data.</text>
</comment>
<feature type="transmembrane region" description="Helical" evidence="10">
    <location>
        <begin position="145"/>
        <end position="165"/>
    </location>
</feature>
<feature type="transmembrane region" description="Helical" evidence="10">
    <location>
        <begin position="203"/>
        <end position="224"/>
    </location>
</feature>
<dbReference type="Pfam" id="PF03083">
    <property type="entry name" value="MtN3_slv"/>
    <property type="match status" value="2"/>
</dbReference>